<dbReference type="InterPro" id="IPR042094">
    <property type="entry name" value="T2SS_GspF_sf"/>
</dbReference>
<comment type="subcellular location">
    <subcellularLocation>
        <location evidence="1">Cell membrane</location>
        <topology evidence="1">Multi-pass membrane protein</topology>
    </subcellularLocation>
</comment>
<dbReference type="InterPro" id="IPR018076">
    <property type="entry name" value="T2SS_GspF_dom"/>
</dbReference>
<evidence type="ECO:0000313" key="9">
    <source>
        <dbReference type="EMBL" id="AGA65272.1"/>
    </source>
</evidence>
<keyword evidence="5 7" id="KW-0472">Membrane</keyword>
<dbReference type="eggNOG" id="COG4965">
    <property type="taxonomic scope" value="Bacteria"/>
</dbReference>
<keyword evidence="3 7" id="KW-0812">Transmembrane</keyword>
<dbReference type="STRING" id="1215343.B488_12800"/>
<dbReference type="HOGENOM" id="CLU_1729131_0_0_5"/>
<protein>
    <submittedName>
        <fullName evidence="9">Flp pilus assembly protein TadB</fullName>
    </submittedName>
</protein>
<dbReference type="GO" id="GO:0005886">
    <property type="term" value="C:plasma membrane"/>
    <property type="evidence" value="ECO:0007669"/>
    <property type="project" value="UniProtKB-SubCell"/>
</dbReference>
<sequence length="331" mass="37358">MFFDARILLLIVLVFIAIGSLCYGLLYTKIEQQEKSSVRFNRIKSEKGLKTSRSADSVNREKRRKVLQETIEKLEAEKNNKFVKSNNFKSLLLSAGLSIDINYFYGIIFGLAFIIFLFLFIAQFNMLACLSASFLTALVVPRFLLNYLIKNRQAKFLDELPNALDVVVRSVRSGLPLIDAIRLIATQSKQPLRNEFRRIVDSQQIGLSIPESISRMVRYMPIQEVSFFATVINIQAQSGGNLSEALSNLSKVLRDRKKMKAKVKALAMEAKASAWIIGSLPFVVSTLVYITSPQYIGVLFVDPRGHMILGIAGVLMLIGIFIMRIMINFDI</sequence>
<dbReference type="PANTHER" id="PTHR35007:SF1">
    <property type="entry name" value="PILUS ASSEMBLY PROTEIN"/>
    <property type="match status" value="1"/>
</dbReference>
<dbReference type="PANTHER" id="PTHR35007">
    <property type="entry name" value="INTEGRAL MEMBRANE PROTEIN-RELATED"/>
    <property type="match status" value="1"/>
</dbReference>
<feature type="transmembrane region" description="Helical" evidence="7">
    <location>
        <begin position="6"/>
        <end position="26"/>
    </location>
</feature>
<name>L0EWD4_LIBCB</name>
<evidence type="ECO:0000259" key="8">
    <source>
        <dbReference type="Pfam" id="PF00482"/>
    </source>
</evidence>
<organism evidence="9 10">
    <name type="scientific">Liberibacter crescens (strain BT-1)</name>
    <dbReference type="NCBI Taxonomy" id="1215343"/>
    <lineage>
        <taxon>Bacteria</taxon>
        <taxon>Pseudomonadati</taxon>
        <taxon>Pseudomonadota</taxon>
        <taxon>Alphaproteobacteria</taxon>
        <taxon>Hyphomicrobiales</taxon>
        <taxon>Rhizobiaceae</taxon>
        <taxon>Liberibacter</taxon>
    </lineage>
</organism>
<evidence type="ECO:0000256" key="5">
    <source>
        <dbReference type="ARBA" id="ARBA00023136"/>
    </source>
</evidence>
<dbReference type="Pfam" id="PF00482">
    <property type="entry name" value="T2SSF"/>
    <property type="match status" value="1"/>
</dbReference>
<feature type="coiled-coil region" evidence="6">
    <location>
        <begin position="57"/>
        <end position="84"/>
    </location>
</feature>
<feature type="domain" description="Type II secretion system protein GspF" evidence="8">
    <location>
        <begin position="164"/>
        <end position="288"/>
    </location>
</feature>
<keyword evidence="2" id="KW-1003">Cell membrane</keyword>
<dbReference type="KEGG" id="lcc:B488_12800"/>
<evidence type="ECO:0000256" key="4">
    <source>
        <dbReference type="ARBA" id="ARBA00022989"/>
    </source>
</evidence>
<dbReference type="AlphaFoldDB" id="L0EWD4"/>
<evidence type="ECO:0000256" key="1">
    <source>
        <dbReference type="ARBA" id="ARBA00004651"/>
    </source>
</evidence>
<evidence type="ECO:0000256" key="7">
    <source>
        <dbReference type="SAM" id="Phobius"/>
    </source>
</evidence>
<evidence type="ECO:0000313" key="10">
    <source>
        <dbReference type="Proteomes" id="UP000010799"/>
    </source>
</evidence>
<feature type="transmembrane region" description="Helical" evidence="7">
    <location>
        <begin position="130"/>
        <end position="149"/>
    </location>
</feature>
<keyword evidence="10" id="KW-1185">Reference proteome</keyword>
<keyword evidence="4 7" id="KW-1133">Transmembrane helix</keyword>
<dbReference type="EMBL" id="CP003789">
    <property type="protein sequence ID" value="AGA65272.1"/>
    <property type="molecule type" value="Genomic_DNA"/>
</dbReference>
<reference evidence="9 10" key="1">
    <citation type="journal article" date="2012" name="Stand. Genomic Sci.">
        <title>Complete genome sequence of Liberibacter crescens BT-1.</title>
        <authorList>
            <person name="Leonard M.T."/>
            <person name="Fagen J.R."/>
            <person name="Davis-Richardson A.G."/>
            <person name="Davis M.J."/>
            <person name="Triplett E.W."/>
        </authorList>
    </citation>
    <scope>NUCLEOTIDE SEQUENCE [LARGE SCALE GENOMIC DNA]</scope>
    <source>
        <strain evidence="9 10">BT-1</strain>
    </source>
</reference>
<feature type="transmembrane region" description="Helical" evidence="7">
    <location>
        <begin position="272"/>
        <end position="292"/>
    </location>
</feature>
<evidence type="ECO:0000256" key="6">
    <source>
        <dbReference type="SAM" id="Coils"/>
    </source>
</evidence>
<keyword evidence="6" id="KW-0175">Coiled coil</keyword>
<evidence type="ECO:0000256" key="3">
    <source>
        <dbReference type="ARBA" id="ARBA00022692"/>
    </source>
</evidence>
<dbReference type="PATRIC" id="fig|1215343.11.peg.1321"/>
<proteinExistence type="predicted"/>
<gene>
    <name evidence="9" type="ordered locus">B488_12800</name>
</gene>
<dbReference type="Proteomes" id="UP000010799">
    <property type="component" value="Chromosome"/>
</dbReference>
<evidence type="ECO:0000256" key="2">
    <source>
        <dbReference type="ARBA" id="ARBA00022475"/>
    </source>
</evidence>
<dbReference type="Gene3D" id="1.20.81.30">
    <property type="entry name" value="Type II secretion system (T2SS), domain F"/>
    <property type="match status" value="1"/>
</dbReference>
<feature type="transmembrane region" description="Helical" evidence="7">
    <location>
        <begin position="307"/>
        <end position="327"/>
    </location>
</feature>
<accession>L0EWD4</accession>
<feature type="transmembrane region" description="Helical" evidence="7">
    <location>
        <begin position="103"/>
        <end position="124"/>
    </location>
</feature>